<feature type="transmembrane region" description="Helical" evidence="8">
    <location>
        <begin position="199"/>
        <end position="219"/>
    </location>
</feature>
<evidence type="ECO:0000256" key="5">
    <source>
        <dbReference type="ARBA" id="ARBA00022692"/>
    </source>
</evidence>
<dbReference type="PANTHER" id="PTHR30269:SF32">
    <property type="entry name" value="MEMBRANE TRANSPORTER PROTEIN-RELATED"/>
    <property type="match status" value="1"/>
</dbReference>
<feature type="transmembrane region" description="Helical" evidence="8">
    <location>
        <begin position="34"/>
        <end position="54"/>
    </location>
</feature>
<evidence type="ECO:0000256" key="4">
    <source>
        <dbReference type="ARBA" id="ARBA00022475"/>
    </source>
</evidence>
<dbReference type="Proteomes" id="UP001196509">
    <property type="component" value="Unassembled WGS sequence"/>
</dbReference>
<evidence type="ECO:0000313" key="9">
    <source>
        <dbReference type="EMBL" id="MBW8637164.1"/>
    </source>
</evidence>
<evidence type="ECO:0000313" key="10">
    <source>
        <dbReference type="Proteomes" id="UP001196509"/>
    </source>
</evidence>
<name>A0AAE3CZZ5_9HYPH</name>
<keyword evidence="7 8" id="KW-0472">Membrane</keyword>
<keyword evidence="5 8" id="KW-0812">Transmembrane</keyword>
<comment type="similarity">
    <text evidence="2 8">Belongs to the 4-toluene sulfonate uptake permease (TSUP) (TC 2.A.102) family.</text>
</comment>
<accession>A0AAE3CZZ5</accession>
<feature type="transmembrane region" description="Helical" evidence="8">
    <location>
        <begin position="231"/>
        <end position="248"/>
    </location>
</feature>
<evidence type="ECO:0000256" key="1">
    <source>
        <dbReference type="ARBA" id="ARBA00004651"/>
    </source>
</evidence>
<feature type="transmembrane region" description="Helical" evidence="8">
    <location>
        <begin position="75"/>
        <end position="95"/>
    </location>
</feature>
<keyword evidence="10" id="KW-1185">Reference proteome</keyword>
<keyword evidence="4 8" id="KW-1003">Cell membrane</keyword>
<sequence>MSDISFFSLAIIACALFLGGLVKGATGAGTPVVAVPVIAAFMDIRLAVVIMVIPNLVTNVWQQWQYRAWRLPDNFAVRFAVAGGLGAFAGSVLLTSLDADILSILLVAAVFAYIGIRIGRPDFRLPFARASQIVLPMGIVGGMLQGMAGISAPAAVSFLNAMRLERAQFISTVSTFFVAMSVVQIIALSYFGLMTPTTIGMSLAALPPLFVSMPLGAWAARKMSAKAFDRALLILLAVLSIRLLYTSVEGFLNS</sequence>
<proteinExistence type="inferred from homology"/>
<gene>
    <name evidence="9" type="ORF">K1W69_08195</name>
</gene>
<dbReference type="InterPro" id="IPR052017">
    <property type="entry name" value="TSUP"/>
</dbReference>
<evidence type="ECO:0000256" key="2">
    <source>
        <dbReference type="ARBA" id="ARBA00009142"/>
    </source>
</evidence>
<reference evidence="9" key="1">
    <citation type="submission" date="2021-08" db="EMBL/GenBank/DDBJ databases">
        <title>Hoeflea bacterium WL0058 sp. nov., isolated from the sediment.</title>
        <authorList>
            <person name="Wang L."/>
            <person name="Zhang D."/>
        </authorList>
    </citation>
    <scope>NUCLEOTIDE SEQUENCE</scope>
    <source>
        <strain evidence="9">WL0058</strain>
    </source>
</reference>
<evidence type="ECO:0000256" key="7">
    <source>
        <dbReference type="ARBA" id="ARBA00023136"/>
    </source>
</evidence>
<dbReference type="InterPro" id="IPR002781">
    <property type="entry name" value="TM_pro_TauE-like"/>
</dbReference>
<comment type="subcellular location">
    <subcellularLocation>
        <location evidence="1 8">Cell membrane</location>
        <topology evidence="1 8">Multi-pass membrane protein</topology>
    </subcellularLocation>
</comment>
<dbReference type="RefSeq" id="WP_220227781.1">
    <property type="nucleotide sequence ID" value="NZ_JAICBX010000001.1"/>
</dbReference>
<dbReference type="EMBL" id="JAICBX010000001">
    <property type="protein sequence ID" value="MBW8637164.1"/>
    <property type="molecule type" value="Genomic_DNA"/>
</dbReference>
<organism evidence="9 10">
    <name type="scientific">Flavimaribacter sediminis</name>
    <dbReference type="NCBI Taxonomy" id="2865987"/>
    <lineage>
        <taxon>Bacteria</taxon>
        <taxon>Pseudomonadati</taxon>
        <taxon>Pseudomonadota</taxon>
        <taxon>Alphaproteobacteria</taxon>
        <taxon>Hyphomicrobiales</taxon>
        <taxon>Rhizobiaceae</taxon>
        <taxon>Flavimaribacter</taxon>
    </lineage>
</organism>
<protein>
    <recommendedName>
        <fullName evidence="8">Probable membrane transporter protein</fullName>
    </recommendedName>
</protein>
<feature type="transmembrane region" description="Helical" evidence="8">
    <location>
        <begin position="169"/>
        <end position="193"/>
    </location>
</feature>
<dbReference type="PANTHER" id="PTHR30269">
    <property type="entry name" value="TRANSMEMBRANE PROTEIN YFCA"/>
    <property type="match status" value="1"/>
</dbReference>
<dbReference type="AlphaFoldDB" id="A0AAE3CZZ5"/>
<evidence type="ECO:0000256" key="6">
    <source>
        <dbReference type="ARBA" id="ARBA00022989"/>
    </source>
</evidence>
<keyword evidence="3" id="KW-0813">Transport</keyword>
<evidence type="ECO:0000256" key="8">
    <source>
        <dbReference type="RuleBase" id="RU363041"/>
    </source>
</evidence>
<feature type="transmembrane region" description="Helical" evidence="8">
    <location>
        <begin position="101"/>
        <end position="119"/>
    </location>
</feature>
<comment type="caution">
    <text evidence="9">The sequence shown here is derived from an EMBL/GenBank/DDBJ whole genome shotgun (WGS) entry which is preliminary data.</text>
</comment>
<evidence type="ECO:0000256" key="3">
    <source>
        <dbReference type="ARBA" id="ARBA00022448"/>
    </source>
</evidence>
<dbReference type="Pfam" id="PF01925">
    <property type="entry name" value="TauE"/>
    <property type="match status" value="1"/>
</dbReference>
<dbReference type="GO" id="GO:0005886">
    <property type="term" value="C:plasma membrane"/>
    <property type="evidence" value="ECO:0007669"/>
    <property type="project" value="UniProtKB-SubCell"/>
</dbReference>
<keyword evidence="6 8" id="KW-1133">Transmembrane helix</keyword>